<keyword evidence="4 9" id="KW-1133">Transmembrane helix</keyword>
<dbReference type="GO" id="GO:0030322">
    <property type="term" value="P:stabilization of membrane potential"/>
    <property type="evidence" value="ECO:0007669"/>
    <property type="project" value="TreeGrafter"/>
</dbReference>
<keyword evidence="12" id="KW-1185">Reference proteome</keyword>
<keyword evidence="7 8" id="KW-0407">Ion channel</keyword>
<feature type="domain" description="Potassium channel" evidence="10">
    <location>
        <begin position="307"/>
        <end position="384"/>
    </location>
</feature>
<evidence type="ECO:0000256" key="4">
    <source>
        <dbReference type="ARBA" id="ARBA00022989"/>
    </source>
</evidence>
<organism evidence="11 12">
    <name type="scientific">Dimorphilus gyrociliatus</name>
    <dbReference type="NCBI Taxonomy" id="2664684"/>
    <lineage>
        <taxon>Eukaryota</taxon>
        <taxon>Metazoa</taxon>
        <taxon>Spiralia</taxon>
        <taxon>Lophotrochozoa</taxon>
        <taxon>Annelida</taxon>
        <taxon>Polychaeta</taxon>
        <taxon>Polychaeta incertae sedis</taxon>
        <taxon>Dinophilidae</taxon>
        <taxon>Dimorphilus</taxon>
    </lineage>
</organism>
<evidence type="ECO:0000256" key="1">
    <source>
        <dbReference type="ARBA" id="ARBA00004141"/>
    </source>
</evidence>
<dbReference type="Proteomes" id="UP000549394">
    <property type="component" value="Unassembled WGS sequence"/>
</dbReference>
<evidence type="ECO:0000313" key="11">
    <source>
        <dbReference type="EMBL" id="CAD5125777.1"/>
    </source>
</evidence>
<evidence type="ECO:0000256" key="6">
    <source>
        <dbReference type="ARBA" id="ARBA00023136"/>
    </source>
</evidence>
<dbReference type="Pfam" id="PF07885">
    <property type="entry name" value="Ion_trans_2"/>
    <property type="match status" value="2"/>
</dbReference>
<dbReference type="PRINTS" id="PR01333">
    <property type="entry name" value="2POREKCHANEL"/>
</dbReference>
<feature type="transmembrane region" description="Helical" evidence="9">
    <location>
        <begin position="327"/>
        <end position="348"/>
    </location>
</feature>
<feature type="transmembrane region" description="Helical" evidence="9">
    <location>
        <begin position="360"/>
        <end position="381"/>
    </location>
</feature>
<proteinExistence type="inferred from homology"/>
<feature type="domain" description="Potassium channel" evidence="10">
    <location>
        <begin position="164"/>
        <end position="219"/>
    </location>
</feature>
<evidence type="ECO:0000256" key="8">
    <source>
        <dbReference type="RuleBase" id="RU003857"/>
    </source>
</evidence>
<dbReference type="PANTHER" id="PTHR11003:SF334">
    <property type="entry name" value="FI03418P"/>
    <property type="match status" value="1"/>
</dbReference>
<keyword evidence="5 8" id="KW-0406">Ion transport</keyword>
<dbReference type="GO" id="GO:0022841">
    <property type="term" value="F:potassium ion leak channel activity"/>
    <property type="evidence" value="ECO:0007669"/>
    <property type="project" value="TreeGrafter"/>
</dbReference>
<dbReference type="GO" id="GO:0005886">
    <property type="term" value="C:plasma membrane"/>
    <property type="evidence" value="ECO:0007669"/>
    <property type="project" value="TreeGrafter"/>
</dbReference>
<sequence>MADLEEEIVPIRRKCATCCKNFLAFLFSTVGLCCLLVGYTILGGFVFVELEQPYEIKMKLQRNNTLTNLTNSTADNYKIYEYSNFAKERQKTVELLWKMTREYNVLFEEKWKKNASRLLERFENSWWDGYRRFQQEQLKTTPKPAKELGSKRKALAKDNEDDLVWTFPGALLFSVTVITTIGYGHIVPLTPWGRVVTLVYALVGIPLTLLTMANLGRYMSILFRALYHKVCCGYCCCCCPKKAPKAVTGTTAGSTMTASTKSTVKKTNGRMSSTGGGVASAAAAIHVRWDDDSSHIQTVPLFVSFMLIVTYVVGGAVLFSLLEGWSYIESSYFCFITLTTIGFGDFVPGASLKGQSQEKFILCAFYLVFGLALIAMCFNLMQEEVIAKARSLGRKLGIIS</sequence>
<keyword evidence="3 8" id="KW-0812">Transmembrane</keyword>
<keyword evidence="2 8" id="KW-0813">Transport</keyword>
<feature type="transmembrane region" description="Helical" evidence="9">
    <location>
        <begin position="192"/>
        <end position="215"/>
    </location>
</feature>
<comment type="similarity">
    <text evidence="8">Belongs to the two pore domain potassium channel (TC 1.A.1.8) family.</text>
</comment>
<dbReference type="OrthoDB" id="297496at2759"/>
<evidence type="ECO:0000256" key="9">
    <source>
        <dbReference type="SAM" id="Phobius"/>
    </source>
</evidence>
<dbReference type="PANTHER" id="PTHR11003">
    <property type="entry name" value="POTASSIUM CHANNEL, SUBFAMILY K"/>
    <property type="match status" value="1"/>
</dbReference>
<name>A0A7I8WC75_9ANNE</name>
<dbReference type="Gene3D" id="1.10.287.70">
    <property type="match status" value="1"/>
</dbReference>
<evidence type="ECO:0000256" key="2">
    <source>
        <dbReference type="ARBA" id="ARBA00022448"/>
    </source>
</evidence>
<accession>A0A7I8WC75</accession>
<evidence type="ECO:0000259" key="10">
    <source>
        <dbReference type="Pfam" id="PF07885"/>
    </source>
</evidence>
<feature type="transmembrane region" description="Helical" evidence="9">
    <location>
        <begin position="298"/>
        <end position="321"/>
    </location>
</feature>
<evidence type="ECO:0000256" key="7">
    <source>
        <dbReference type="ARBA" id="ARBA00023303"/>
    </source>
</evidence>
<evidence type="ECO:0000256" key="5">
    <source>
        <dbReference type="ARBA" id="ARBA00023065"/>
    </source>
</evidence>
<feature type="transmembrane region" description="Helical" evidence="9">
    <location>
        <begin position="163"/>
        <end position="186"/>
    </location>
</feature>
<evidence type="ECO:0000256" key="3">
    <source>
        <dbReference type="ARBA" id="ARBA00022692"/>
    </source>
</evidence>
<dbReference type="AlphaFoldDB" id="A0A7I8WC75"/>
<comment type="subcellular location">
    <subcellularLocation>
        <location evidence="1">Membrane</location>
        <topology evidence="1">Multi-pass membrane protein</topology>
    </subcellularLocation>
</comment>
<keyword evidence="6 9" id="KW-0472">Membrane</keyword>
<dbReference type="InterPro" id="IPR013099">
    <property type="entry name" value="K_chnl_dom"/>
</dbReference>
<dbReference type="GO" id="GO:0015271">
    <property type="term" value="F:outward rectifier potassium channel activity"/>
    <property type="evidence" value="ECO:0007669"/>
    <property type="project" value="TreeGrafter"/>
</dbReference>
<feature type="transmembrane region" description="Helical" evidence="9">
    <location>
        <begin position="22"/>
        <end position="48"/>
    </location>
</feature>
<comment type="caution">
    <text evidence="11">The sequence shown here is derived from an EMBL/GenBank/DDBJ whole genome shotgun (WGS) entry which is preliminary data.</text>
</comment>
<evidence type="ECO:0000313" key="12">
    <source>
        <dbReference type="Proteomes" id="UP000549394"/>
    </source>
</evidence>
<reference evidence="11 12" key="1">
    <citation type="submission" date="2020-08" db="EMBL/GenBank/DDBJ databases">
        <authorList>
            <person name="Hejnol A."/>
        </authorList>
    </citation>
    <scope>NUCLEOTIDE SEQUENCE [LARGE SCALE GENOMIC DNA]</scope>
</reference>
<gene>
    <name evidence="11" type="ORF">DGYR_LOCUS13098</name>
</gene>
<dbReference type="EMBL" id="CAJFCJ010000028">
    <property type="protein sequence ID" value="CAD5125777.1"/>
    <property type="molecule type" value="Genomic_DNA"/>
</dbReference>
<dbReference type="InterPro" id="IPR003280">
    <property type="entry name" value="2pore_dom_K_chnl"/>
</dbReference>
<dbReference type="SUPFAM" id="SSF81324">
    <property type="entry name" value="Voltage-gated potassium channels"/>
    <property type="match status" value="2"/>
</dbReference>
<protein>
    <submittedName>
        <fullName evidence="11">DgyrCDS13987</fullName>
    </submittedName>
</protein>